<evidence type="ECO:0000313" key="2">
    <source>
        <dbReference type="Proteomes" id="UP001286313"/>
    </source>
</evidence>
<proteinExistence type="predicted"/>
<protein>
    <submittedName>
        <fullName evidence="1">Uncharacterized protein</fullName>
    </submittedName>
</protein>
<accession>A0AAE1BP41</accession>
<dbReference type="EMBL" id="JAWQEG010006693">
    <property type="protein sequence ID" value="KAK3854135.1"/>
    <property type="molecule type" value="Genomic_DNA"/>
</dbReference>
<gene>
    <name evidence="1" type="ORF">Pcinc_039365</name>
</gene>
<reference evidence="1" key="1">
    <citation type="submission" date="2023-10" db="EMBL/GenBank/DDBJ databases">
        <title>Genome assemblies of two species of porcelain crab, Petrolisthes cinctipes and Petrolisthes manimaculis (Anomura: Porcellanidae).</title>
        <authorList>
            <person name="Angst P."/>
        </authorList>
    </citation>
    <scope>NUCLEOTIDE SEQUENCE</scope>
    <source>
        <strain evidence="1">PB745_01</strain>
        <tissue evidence="1">Gill</tissue>
    </source>
</reference>
<name>A0AAE1BP41_PETCI</name>
<keyword evidence="2" id="KW-1185">Reference proteome</keyword>
<sequence>MESGKGDEREVEWKRWKVKREMNKEVEWKRWKVEREMNKSGRDGGKRNEREVEWKVERKMNERRHLSVKFDYQEFRSTRELEAPLSLTTHALSQPTIIGHSHSLL</sequence>
<organism evidence="1 2">
    <name type="scientific">Petrolisthes cinctipes</name>
    <name type="common">Flat porcelain crab</name>
    <dbReference type="NCBI Taxonomy" id="88211"/>
    <lineage>
        <taxon>Eukaryota</taxon>
        <taxon>Metazoa</taxon>
        <taxon>Ecdysozoa</taxon>
        <taxon>Arthropoda</taxon>
        <taxon>Crustacea</taxon>
        <taxon>Multicrustacea</taxon>
        <taxon>Malacostraca</taxon>
        <taxon>Eumalacostraca</taxon>
        <taxon>Eucarida</taxon>
        <taxon>Decapoda</taxon>
        <taxon>Pleocyemata</taxon>
        <taxon>Anomura</taxon>
        <taxon>Galatheoidea</taxon>
        <taxon>Porcellanidae</taxon>
        <taxon>Petrolisthes</taxon>
    </lineage>
</organism>
<dbReference type="AlphaFoldDB" id="A0AAE1BP41"/>
<evidence type="ECO:0000313" key="1">
    <source>
        <dbReference type="EMBL" id="KAK3854135.1"/>
    </source>
</evidence>
<comment type="caution">
    <text evidence="1">The sequence shown here is derived from an EMBL/GenBank/DDBJ whole genome shotgun (WGS) entry which is preliminary data.</text>
</comment>
<dbReference type="Proteomes" id="UP001286313">
    <property type="component" value="Unassembled WGS sequence"/>
</dbReference>